<dbReference type="SUPFAM" id="SSF117991">
    <property type="entry name" value="YbeD/HP0495-like"/>
    <property type="match status" value="1"/>
</dbReference>
<dbReference type="PANTHER" id="PTHR38036:SF1">
    <property type="entry name" value="UPF0250 PROTEIN YBED"/>
    <property type="match status" value="1"/>
</dbReference>
<dbReference type="RefSeq" id="WP_085215947.1">
    <property type="nucleotide sequence ID" value="NZ_FXAM01000001.1"/>
</dbReference>
<dbReference type="Proteomes" id="UP000192923">
    <property type="component" value="Unassembled WGS sequence"/>
</dbReference>
<proteinExistence type="inferred from homology"/>
<dbReference type="STRING" id="1760988.SAMN02949497_4546"/>
<dbReference type="InterPro" id="IPR007454">
    <property type="entry name" value="UPF0250_YbeD-like"/>
</dbReference>
<evidence type="ECO:0000256" key="2">
    <source>
        <dbReference type="HAMAP-Rule" id="MF_00659"/>
    </source>
</evidence>
<dbReference type="HAMAP" id="MF_00659">
    <property type="entry name" value="UPF0250"/>
    <property type="match status" value="1"/>
</dbReference>
<dbReference type="GO" id="GO:0005829">
    <property type="term" value="C:cytosol"/>
    <property type="evidence" value="ECO:0007669"/>
    <property type="project" value="TreeGrafter"/>
</dbReference>
<organism evidence="3 4">
    <name type="scientific">Methylomagnum ishizawai</name>
    <dbReference type="NCBI Taxonomy" id="1760988"/>
    <lineage>
        <taxon>Bacteria</taxon>
        <taxon>Pseudomonadati</taxon>
        <taxon>Pseudomonadota</taxon>
        <taxon>Gammaproteobacteria</taxon>
        <taxon>Methylococcales</taxon>
        <taxon>Methylococcaceae</taxon>
        <taxon>Methylomagnum</taxon>
    </lineage>
</organism>
<accession>A0A1Y6D3A2</accession>
<dbReference type="PANTHER" id="PTHR38036">
    <property type="entry name" value="UPF0250 PROTEIN YBED"/>
    <property type="match status" value="1"/>
</dbReference>
<dbReference type="Gene3D" id="3.30.70.260">
    <property type="match status" value="1"/>
</dbReference>
<protein>
    <recommendedName>
        <fullName evidence="2">UPF0250 protein SAMN02949497_4546</fullName>
    </recommendedName>
</protein>
<comment type="similarity">
    <text evidence="1 2">Belongs to the UPF0250 family.</text>
</comment>
<evidence type="ECO:0000256" key="1">
    <source>
        <dbReference type="ARBA" id="ARBA00008460"/>
    </source>
</evidence>
<reference evidence="3 4" key="1">
    <citation type="submission" date="2016-12" db="EMBL/GenBank/DDBJ databases">
        <authorList>
            <person name="Song W.-J."/>
            <person name="Kurnit D.M."/>
        </authorList>
    </citation>
    <scope>NUCLEOTIDE SEQUENCE [LARGE SCALE GENOMIC DNA]</scope>
    <source>
        <strain evidence="3 4">175</strain>
    </source>
</reference>
<evidence type="ECO:0000313" key="4">
    <source>
        <dbReference type="Proteomes" id="UP000192923"/>
    </source>
</evidence>
<dbReference type="InterPro" id="IPR027471">
    <property type="entry name" value="YbeD-like_sf"/>
</dbReference>
<sequence length="87" mass="9362">MSHASPLQFPCEFPIKAFGLDNGGFTQLVAEIARRHAPGLDDEAVTSRPSKGGKYLSVTLLIQAENQAQLDAIYRDLSACAEVVMAL</sequence>
<dbReference type="EMBL" id="FXAM01000001">
    <property type="protein sequence ID" value="SMF97127.1"/>
    <property type="molecule type" value="Genomic_DNA"/>
</dbReference>
<dbReference type="AlphaFoldDB" id="A0A1Y6D3A2"/>
<name>A0A1Y6D3A2_9GAMM</name>
<keyword evidence="4" id="KW-1185">Reference proteome</keyword>
<evidence type="ECO:0000313" key="3">
    <source>
        <dbReference type="EMBL" id="SMF97127.1"/>
    </source>
</evidence>
<gene>
    <name evidence="3" type="ORF">SAMN02949497_4546</name>
</gene>
<dbReference type="OrthoDB" id="9793424at2"/>
<dbReference type="Pfam" id="PF04359">
    <property type="entry name" value="DUF493"/>
    <property type="match status" value="1"/>
</dbReference>